<dbReference type="SUPFAM" id="SSF88946">
    <property type="entry name" value="Sigma2 domain of RNA polymerase sigma factors"/>
    <property type="match status" value="1"/>
</dbReference>
<dbReference type="GO" id="GO:0003700">
    <property type="term" value="F:DNA-binding transcription factor activity"/>
    <property type="evidence" value="ECO:0007669"/>
    <property type="project" value="InterPro"/>
</dbReference>
<dbReference type="AlphaFoldDB" id="A0A852WA94"/>
<feature type="compositionally biased region" description="Low complexity" evidence="1">
    <location>
        <begin position="409"/>
        <end position="420"/>
    </location>
</feature>
<feature type="compositionally biased region" description="Polar residues" evidence="1">
    <location>
        <begin position="452"/>
        <end position="465"/>
    </location>
</feature>
<feature type="region of interest" description="Disordered" evidence="1">
    <location>
        <begin position="380"/>
        <end position="482"/>
    </location>
</feature>
<name>A0A852WA94_9MICO</name>
<feature type="region of interest" description="Disordered" evidence="1">
    <location>
        <begin position="300"/>
        <end position="336"/>
    </location>
</feature>
<organism evidence="2 3">
    <name type="scientific">Pedococcus badiiscoriae</name>
    <dbReference type="NCBI Taxonomy" id="642776"/>
    <lineage>
        <taxon>Bacteria</taxon>
        <taxon>Bacillati</taxon>
        <taxon>Actinomycetota</taxon>
        <taxon>Actinomycetes</taxon>
        <taxon>Micrococcales</taxon>
        <taxon>Intrasporangiaceae</taxon>
        <taxon>Pedococcus</taxon>
    </lineage>
</organism>
<dbReference type="InterPro" id="IPR013325">
    <property type="entry name" value="RNA_pol_sigma_r2"/>
</dbReference>
<dbReference type="InterPro" id="IPR036388">
    <property type="entry name" value="WH-like_DNA-bd_sf"/>
</dbReference>
<reference evidence="2 3" key="1">
    <citation type="submission" date="2020-07" db="EMBL/GenBank/DDBJ databases">
        <title>Sequencing the genomes of 1000 actinobacteria strains.</title>
        <authorList>
            <person name="Klenk H.-P."/>
        </authorList>
    </citation>
    <scope>NUCLEOTIDE SEQUENCE [LARGE SCALE GENOMIC DNA]</scope>
    <source>
        <strain evidence="2 3">DSM 23987</strain>
    </source>
</reference>
<gene>
    <name evidence="2" type="ORF">BJ986_000236</name>
</gene>
<dbReference type="Gene3D" id="1.10.10.10">
    <property type="entry name" value="Winged helix-like DNA-binding domain superfamily/Winged helix DNA-binding domain"/>
    <property type="match status" value="1"/>
</dbReference>
<feature type="compositionally biased region" description="Polar residues" evidence="1">
    <location>
        <begin position="472"/>
        <end position="482"/>
    </location>
</feature>
<dbReference type="GO" id="GO:0000428">
    <property type="term" value="C:DNA-directed RNA polymerase complex"/>
    <property type="evidence" value="ECO:0007669"/>
    <property type="project" value="UniProtKB-KW"/>
</dbReference>
<sequence length="482" mass="49014">MLGTDFARTLRAAQAGEEDAFARLWRDANPTMIRYLRVVGHDDPYDEACEGWITVVRGLPGFAGDELAWRVWLLACARQRAEESTLRRAWGSVTVLPGMPSDADDELGIDELFEPDATGTPAHRGINETLTALRALPLGQGEVVVLHLGAGLPPAAVADVIGVDAVNIQRAEARALERLGTGADLLRWSLAAPATTAELADEHVALSAFRKIPVSARRAKVKVIAIGRGSGGATMGAAGVTAAGMAAAGAAAVGRSRAALLTASVLSVSVVSLGGLGAAAYVGVLPDKVQQVLHQVVGAPAPRTHGTSPSRNPGRSPVTSPTAGVGPRAAASPAAGLCRAWSTDKAKGTARDHSVAFRSLSSTAGGADKVEAYCAGVLAPKPQHGSGSPTAHATPSDKPSHPTHPSKPPTTHTPNPNSPTAHGPNPHSTKSGKGGPHGKSASPSPTAPVPGSSATNDSHTPNPRSSGKGPKPTSTSTSGKRP</sequence>
<protein>
    <submittedName>
        <fullName evidence="2">DNA-directed RNA polymerase specialized sigma24 family protein</fullName>
    </submittedName>
</protein>
<proteinExistence type="predicted"/>
<dbReference type="RefSeq" id="WP_179420328.1">
    <property type="nucleotide sequence ID" value="NZ_JACCAB010000001.1"/>
</dbReference>
<accession>A0A852WA94</accession>
<evidence type="ECO:0000256" key="1">
    <source>
        <dbReference type="SAM" id="MobiDB-lite"/>
    </source>
</evidence>
<dbReference type="EMBL" id="JACCAB010000001">
    <property type="protein sequence ID" value="NYG05749.1"/>
    <property type="molecule type" value="Genomic_DNA"/>
</dbReference>
<keyword evidence="3" id="KW-1185">Reference proteome</keyword>
<comment type="caution">
    <text evidence="2">The sequence shown here is derived from an EMBL/GenBank/DDBJ whole genome shotgun (WGS) entry which is preliminary data.</text>
</comment>
<feature type="compositionally biased region" description="Polar residues" evidence="1">
    <location>
        <begin position="305"/>
        <end position="322"/>
    </location>
</feature>
<dbReference type="Gene3D" id="1.10.1740.10">
    <property type="match status" value="1"/>
</dbReference>
<evidence type="ECO:0000313" key="2">
    <source>
        <dbReference type="EMBL" id="NYG05749.1"/>
    </source>
</evidence>
<dbReference type="GO" id="GO:0006352">
    <property type="term" value="P:DNA-templated transcription initiation"/>
    <property type="evidence" value="ECO:0007669"/>
    <property type="project" value="InterPro"/>
</dbReference>
<keyword evidence="2" id="KW-0240">DNA-directed RNA polymerase</keyword>
<dbReference type="Proteomes" id="UP000573599">
    <property type="component" value="Unassembled WGS sequence"/>
</dbReference>
<keyword evidence="2" id="KW-0804">Transcription</keyword>
<evidence type="ECO:0000313" key="3">
    <source>
        <dbReference type="Proteomes" id="UP000573599"/>
    </source>
</evidence>